<dbReference type="InterPro" id="IPR013325">
    <property type="entry name" value="RNA_pol_sigma_r2"/>
</dbReference>
<dbReference type="Gene3D" id="1.10.1740.10">
    <property type="match status" value="1"/>
</dbReference>
<dbReference type="GO" id="GO:0016987">
    <property type="term" value="F:sigma factor activity"/>
    <property type="evidence" value="ECO:0007669"/>
    <property type="project" value="UniProtKB-KW"/>
</dbReference>
<dbReference type="InterPro" id="IPR013249">
    <property type="entry name" value="RNA_pol_sigma70_r4_t2"/>
</dbReference>
<dbReference type="InterPro" id="IPR036388">
    <property type="entry name" value="WH-like_DNA-bd_sf"/>
</dbReference>
<dbReference type="InterPro" id="IPR039425">
    <property type="entry name" value="RNA_pol_sigma-70-like"/>
</dbReference>
<keyword evidence="2" id="KW-0805">Transcription regulation</keyword>
<comment type="caution">
    <text evidence="7">The sequence shown here is derived from an EMBL/GenBank/DDBJ whole genome shotgun (WGS) entry which is preliminary data.</text>
</comment>
<keyword evidence="8" id="KW-1185">Reference proteome</keyword>
<reference evidence="7" key="1">
    <citation type="submission" date="2021-01" db="EMBL/GenBank/DDBJ databases">
        <title>Fulvivirga kasyanovii gen. nov., sp nov., a novel member of the phylum Bacteroidetes isolated from seawater in a mussel farm.</title>
        <authorList>
            <person name="Zhao L.-H."/>
            <person name="Wang Z.-J."/>
        </authorList>
    </citation>
    <scope>NUCLEOTIDE SEQUENCE</scope>
    <source>
        <strain evidence="7">2943</strain>
    </source>
</reference>
<dbReference type="InterPro" id="IPR014284">
    <property type="entry name" value="RNA_pol_sigma-70_dom"/>
</dbReference>
<evidence type="ECO:0000259" key="6">
    <source>
        <dbReference type="Pfam" id="PF08281"/>
    </source>
</evidence>
<protein>
    <submittedName>
        <fullName evidence="7">Sigma-70 family RNA polymerase sigma factor</fullName>
    </submittedName>
</protein>
<dbReference type="GO" id="GO:0006352">
    <property type="term" value="P:DNA-templated transcription initiation"/>
    <property type="evidence" value="ECO:0007669"/>
    <property type="project" value="InterPro"/>
</dbReference>
<comment type="similarity">
    <text evidence="1">Belongs to the sigma-70 factor family. ECF subfamily.</text>
</comment>
<feature type="domain" description="RNA polymerase sigma-70 region 2" evidence="5">
    <location>
        <begin position="25"/>
        <end position="91"/>
    </location>
</feature>
<name>A0A937F2J6_9BACT</name>
<dbReference type="GO" id="GO:0003677">
    <property type="term" value="F:DNA binding"/>
    <property type="evidence" value="ECO:0007669"/>
    <property type="project" value="InterPro"/>
</dbReference>
<keyword evidence="4" id="KW-0804">Transcription</keyword>
<evidence type="ECO:0000256" key="1">
    <source>
        <dbReference type="ARBA" id="ARBA00010641"/>
    </source>
</evidence>
<dbReference type="Pfam" id="PF04542">
    <property type="entry name" value="Sigma70_r2"/>
    <property type="match status" value="1"/>
</dbReference>
<accession>A0A937F2J6</accession>
<dbReference type="InterPro" id="IPR013324">
    <property type="entry name" value="RNA_pol_sigma_r3/r4-like"/>
</dbReference>
<dbReference type="Pfam" id="PF08281">
    <property type="entry name" value="Sigma70_r4_2"/>
    <property type="match status" value="1"/>
</dbReference>
<evidence type="ECO:0000313" key="8">
    <source>
        <dbReference type="Proteomes" id="UP000659388"/>
    </source>
</evidence>
<dbReference type="NCBIfam" id="TIGR02937">
    <property type="entry name" value="sigma70-ECF"/>
    <property type="match status" value="1"/>
</dbReference>
<dbReference type="AlphaFoldDB" id="A0A937F2J6"/>
<dbReference type="SUPFAM" id="SSF88659">
    <property type="entry name" value="Sigma3 and sigma4 domains of RNA polymerase sigma factors"/>
    <property type="match status" value="1"/>
</dbReference>
<dbReference type="PANTHER" id="PTHR43133">
    <property type="entry name" value="RNA POLYMERASE ECF-TYPE SIGMA FACTO"/>
    <property type="match status" value="1"/>
</dbReference>
<proteinExistence type="inferred from homology"/>
<organism evidence="7 8">
    <name type="scientific">Fulvivirga sediminis</name>
    <dbReference type="NCBI Taxonomy" id="2803949"/>
    <lineage>
        <taxon>Bacteria</taxon>
        <taxon>Pseudomonadati</taxon>
        <taxon>Bacteroidota</taxon>
        <taxon>Cytophagia</taxon>
        <taxon>Cytophagales</taxon>
        <taxon>Fulvivirgaceae</taxon>
        <taxon>Fulvivirga</taxon>
    </lineage>
</organism>
<feature type="domain" description="RNA polymerase sigma factor 70 region 4 type 2" evidence="6">
    <location>
        <begin position="119"/>
        <end position="170"/>
    </location>
</feature>
<keyword evidence="3" id="KW-0731">Sigma factor</keyword>
<evidence type="ECO:0000256" key="3">
    <source>
        <dbReference type="ARBA" id="ARBA00023082"/>
    </source>
</evidence>
<evidence type="ECO:0000256" key="4">
    <source>
        <dbReference type="ARBA" id="ARBA00023163"/>
    </source>
</evidence>
<evidence type="ECO:0000259" key="5">
    <source>
        <dbReference type="Pfam" id="PF04542"/>
    </source>
</evidence>
<dbReference type="RefSeq" id="WP_202241421.1">
    <property type="nucleotide sequence ID" value="NZ_JAESIY010000001.1"/>
</dbReference>
<dbReference type="Proteomes" id="UP000659388">
    <property type="component" value="Unassembled WGS sequence"/>
</dbReference>
<dbReference type="Gene3D" id="1.10.10.10">
    <property type="entry name" value="Winged helix-like DNA-binding domain superfamily/Winged helix DNA-binding domain"/>
    <property type="match status" value="1"/>
</dbReference>
<gene>
    <name evidence="7" type="ORF">JL102_00265</name>
</gene>
<dbReference type="SUPFAM" id="SSF88946">
    <property type="entry name" value="Sigma2 domain of RNA polymerase sigma factors"/>
    <property type="match status" value="1"/>
</dbReference>
<evidence type="ECO:0000313" key="7">
    <source>
        <dbReference type="EMBL" id="MBL3654545.1"/>
    </source>
</evidence>
<dbReference type="InterPro" id="IPR007627">
    <property type="entry name" value="RNA_pol_sigma70_r2"/>
</dbReference>
<dbReference type="EMBL" id="JAESIY010000001">
    <property type="protein sequence ID" value="MBL3654545.1"/>
    <property type="molecule type" value="Genomic_DNA"/>
</dbReference>
<dbReference type="PANTHER" id="PTHR43133:SF46">
    <property type="entry name" value="RNA POLYMERASE SIGMA-70 FACTOR ECF SUBFAMILY"/>
    <property type="match status" value="1"/>
</dbReference>
<sequence>MEENKEFHQLLKQCRKGHRQSQDRLYLAFYNYAMSIGLRYSRDREEALEIVNDSFVKVFTNLNKYSVGLSFKGWLRKIVINSAIDYYRRNEKHYHSVDISYARFEYEDYDILAEISEKEIIALIQELPPSYRIVFNLYAIEGFKHDEIAQKLGISAGTSKSNLSVARTKLQAAIKKIRNIRKHHG</sequence>
<evidence type="ECO:0000256" key="2">
    <source>
        <dbReference type="ARBA" id="ARBA00023015"/>
    </source>
</evidence>